<evidence type="ECO:0000259" key="1">
    <source>
        <dbReference type="Pfam" id="PF21818"/>
    </source>
</evidence>
<evidence type="ECO:0000313" key="3">
    <source>
        <dbReference type="Proteomes" id="UP000262371"/>
    </source>
</evidence>
<protein>
    <recommendedName>
        <fullName evidence="1">DUF6884 domain-containing protein</fullName>
    </recommendedName>
</protein>
<proteinExistence type="predicted"/>
<organism evidence="2 3">
    <name type="scientific">Komagataeibacter melaceti</name>
    <dbReference type="NCBI Taxonomy" id="2766577"/>
    <lineage>
        <taxon>Bacteria</taxon>
        <taxon>Pseudomonadati</taxon>
        <taxon>Pseudomonadota</taxon>
        <taxon>Alphaproteobacteria</taxon>
        <taxon>Acetobacterales</taxon>
        <taxon>Acetobacteraceae</taxon>
        <taxon>Komagataeibacter</taxon>
    </lineage>
</organism>
<dbReference type="Pfam" id="PF21818">
    <property type="entry name" value="DUF6884"/>
    <property type="match status" value="1"/>
</dbReference>
<dbReference type="InterPro" id="IPR049251">
    <property type="entry name" value="DUF6884"/>
</dbReference>
<feature type="domain" description="DUF6884" evidence="1">
    <location>
        <begin position="2"/>
        <end position="116"/>
    </location>
</feature>
<dbReference type="EMBL" id="QUWV01000129">
    <property type="protein sequence ID" value="RFD19062.1"/>
    <property type="molecule type" value="Genomic_DNA"/>
</dbReference>
<name>A0A371YXV3_9PROT</name>
<gene>
    <name evidence="2" type="ORF">DY926_13300</name>
</gene>
<keyword evidence="3" id="KW-1185">Reference proteome</keyword>
<dbReference type="AlphaFoldDB" id="A0A371YXV3"/>
<accession>A0A371YXV3</accession>
<sequence length="143" mass="15702">MRAADLYQSPWFRKARAYVEAQGAPWYVLSALHGLVVPDDVIAPYEQTLMTMLAADRRAWGERVVSQLVERGHSQSSPIILLAGARYRQPLASRLGPRAIVPMAGLGIGKQLAWLSDPARLTAPYDLPNGIRMGPDKKGLIPT</sequence>
<evidence type="ECO:0000313" key="2">
    <source>
        <dbReference type="EMBL" id="RFD19062.1"/>
    </source>
</evidence>
<reference evidence="2 3" key="1">
    <citation type="submission" date="2018-08" db="EMBL/GenBank/DDBJ databases">
        <title>Komagataeibacter sp. AV 382.</title>
        <authorList>
            <person name="Skraban J."/>
            <person name="Trcek J."/>
        </authorList>
    </citation>
    <scope>NUCLEOTIDE SEQUENCE [LARGE SCALE GENOMIC DNA]</scope>
    <source>
        <strain evidence="2 3">AV 382</strain>
    </source>
</reference>
<dbReference type="Proteomes" id="UP000262371">
    <property type="component" value="Unassembled WGS sequence"/>
</dbReference>
<comment type="caution">
    <text evidence="2">The sequence shown here is derived from an EMBL/GenBank/DDBJ whole genome shotgun (WGS) entry which is preliminary data.</text>
</comment>